<dbReference type="EMBL" id="KV427612">
    <property type="protein sequence ID" value="KZT09127.1"/>
    <property type="molecule type" value="Genomic_DNA"/>
</dbReference>
<evidence type="ECO:0000256" key="2">
    <source>
        <dbReference type="SAM" id="Phobius"/>
    </source>
</evidence>
<evidence type="ECO:0000313" key="4">
    <source>
        <dbReference type="Proteomes" id="UP000076871"/>
    </source>
</evidence>
<reference evidence="3 4" key="1">
    <citation type="journal article" date="2016" name="Mol. Biol. Evol.">
        <title>Comparative Genomics of Early-Diverging Mushroom-Forming Fungi Provides Insights into the Origins of Lignocellulose Decay Capabilities.</title>
        <authorList>
            <person name="Nagy L.G."/>
            <person name="Riley R."/>
            <person name="Tritt A."/>
            <person name="Adam C."/>
            <person name="Daum C."/>
            <person name="Floudas D."/>
            <person name="Sun H."/>
            <person name="Yadav J.S."/>
            <person name="Pangilinan J."/>
            <person name="Larsson K.H."/>
            <person name="Matsuura K."/>
            <person name="Barry K."/>
            <person name="Labutti K."/>
            <person name="Kuo R."/>
            <person name="Ohm R.A."/>
            <person name="Bhattacharya S.S."/>
            <person name="Shirouzu T."/>
            <person name="Yoshinaga Y."/>
            <person name="Martin F.M."/>
            <person name="Grigoriev I.V."/>
            <person name="Hibbett D.S."/>
        </authorList>
    </citation>
    <scope>NUCLEOTIDE SEQUENCE [LARGE SCALE GENOMIC DNA]</scope>
    <source>
        <strain evidence="3 4">93-53</strain>
    </source>
</reference>
<dbReference type="OrthoDB" id="2117972at2759"/>
<dbReference type="Proteomes" id="UP000076871">
    <property type="component" value="Unassembled WGS sequence"/>
</dbReference>
<name>A0A165FKY2_9APHY</name>
<keyword evidence="2" id="KW-0812">Transmembrane</keyword>
<keyword evidence="4" id="KW-1185">Reference proteome</keyword>
<gene>
    <name evidence="3" type="ORF">LAESUDRAFT_722833</name>
</gene>
<accession>A0A165FKY2</accession>
<keyword evidence="2" id="KW-1133">Transmembrane helix</keyword>
<dbReference type="RefSeq" id="XP_040766867.1">
    <property type="nucleotide sequence ID" value="XM_040908289.1"/>
</dbReference>
<evidence type="ECO:0000313" key="3">
    <source>
        <dbReference type="EMBL" id="KZT09127.1"/>
    </source>
</evidence>
<dbReference type="Pfam" id="PF14494">
    <property type="entry name" value="DUF4436"/>
    <property type="match status" value="1"/>
</dbReference>
<sequence>MSTRHSFLSTTGLIRAPSDASSSKTRRPAKFGGTKPGQTPRNKARLTRIQAGIIPLSVPFLVGMVIAFSLIFIVSISCAFIGSDDDEPPFRELLNSVAKNDPGIVLIGDNVDVDVDEPAITIRWSIVGCGSAYILPGSEGTHGSDLCGLPSLALDIYVDSSEDPAVTYDPAQFPIVNGTGQRISIQNLCQFDSDHVLDVHLARLYPFDTYLLTSTLRAVSAEHSDPMGIRALTTLQLTSSFAISSTDVKSYMNNSDNWYEPTRDITLKIRRPAEARLFAMMLFGINWMLAHATWCFVVLAWRLKSERNILRYFAIVVVILFATPQLRNAMPDAPGLDGVLLDSIGFFPQMLSSGVSAIVLLVMAANRTLQTDDDPQMQGTEVALHRLSKGLGTLRRQGSSMDFSHLRSWSQSAFRSTVRVAEDD</sequence>
<dbReference type="InParanoid" id="A0A165FKY2"/>
<feature type="transmembrane region" description="Helical" evidence="2">
    <location>
        <begin position="51"/>
        <end position="74"/>
    </location>
</feature>
<feature type="transmembrane region" description="Helical" evidence="2">
    <location>
        <begin position="277"/>
        <end position="301"/>
    </location>
</feature>
<dbReference type="AlphaFoldDB" id="A0A165FKY2"/>
<feature type="transmembrane region" description="Helical" evidence="2">
    <location>
        <begin position="308"/>
        <end position="326"/>
    </location>
</feature>
<feature type="region of interest" description="Disordered" evidence="1">
    <location>
        <begin position="16"/>
        <end position="42"/>
    </location>
</feature>
<evidence type="ECO:0000256" key="1">
    <source>
        <dbReference type="SAM" id="MobiDB-lite"/>
    </source>
</evidence>
<dbReference type="STRING" id="1314785.A0A165FKY2"/>
<dbReference type="GeneID" id="63825318"/>
<feature type="transmembrane region" description="Helical" evidence="2">
    <location>
        <begin position="346"/>
        <end position="365"/>
    </location>
</feature>
<proteinExistence type="predicted"/>
<organism evidence="3 4">
    <name type="scientific">Laetiporus sulphureus 93-53</name>
    <dbReference type="NCBI Taxonomy" id="1314785"/>
    <lineage>
        <taxon>Eukaryota</taxon>
        <taxon>Fungi</taxon>
        <taxon>Dikarya</taxon>
        <taxon>Basidiomycota</taxon>
        <taxon>Agaricomycotina</taxon>
        <taxon>Agaricomycetes</taxon>
        <taxon>Polyporales</taxon>
        <taxon>Laetiporus</taxon>
    </lineage>
</organism>
<keyword evidence="2" id="KW-0472">Membrane</keyword>
<protein>
    <submittedName>
        <fullName evidence="3">Uncharacterized protein</fullName>
    </submittedName>
</protein>
<dbReference type="InterPro" id="IPR027948">
    <property type="entry name" value="DUF4436"/>
</dbReference>